<evidence type="ECO:0000256" key="1">
    <source>
        <dbReference type="SAM" id="MobiDB-lite"/>
    </source>
</evidence>
<dbReference type="AlphaFoldDB" id="H1D3G0"/>
<organism evidence="2 3">
    <name type="scientific">Dialister succinatiphilus YIT 11850</name>
    <dbReference type="NCBI Taxonomy" id="742743"/>
    <lineage>
        <taxon>Bacteria</taxon>
        <taxon>Bacillati</taxon>
        <taxon>Bacillota</taxon>
        <taxon>Negativicutes</taxon>
        <taxon>Veillonellales</taxon>
        <taxon>Veillonellaceae</taxon>
        <taxon>Dialister</taxon>
    </lineage>
</organism>
<name>H1D3G0_9FIRM</name>
<dbReference type="Proteomes" id="UP000003277">
    <property type="component" value="Unassembled WGS sequence"/>
</dbReference>
<dbReference type="HOGENOM" id="CLU_2176265_0_0_9"/>
<accession>H1D3G0</accession>
<evidence type="ECO:0000313" key="3">
    <source>
        <dbReference type="Proteomes" id="UP000003277"/>
    </source>
</evidence>
<reference evidence="2 3" key="1">
    <citation type="submission" date="2011-11" db="EMBL/GenBank/DDBJ databases">
        <title>The Genome Sequence of Dialister succinatiphilus YIT 11850.</title>
        <authorList>
            <consortium name="The Broad Institute Genome Sequencing Platform"/>
            <person name="Earl A."/>
            <person name="Ward D."/>
            <person name="Feldgarden M."/>
            <person name="Gevers D."/>
            <person name="Morotomi M."/>
            <person name="Young S.K."/>
            <person name="Zeng Q."/>
            <person name="Gargeya S."/>
            <person name="Fitzgerald M."/>
            <person name="Haas B."/>
            <person name="Abouelleil A."/>
            <person name="Alvarado L."/>
            <person name="Arachchi H.M."/>
            <person name="Berlin A."/>
            <person name="Brown A."/>
            <person name="Chapman S.B."/>
            <person name="Dunbar C."/>
            <person name="Gearin G."/>
            <person name="Goldberg J."/>
            <person name="Griggs A."/>
            <person name="Gujja S."/>
            <person name="Heiman D."/>
            <person name="Howarth C."/>
            <person name="Lui A."/>
            <person name="MacDonald P.J.P."/>
            <person name="Montmayeur A."/>
            <person name="Murphy C."/>
            <person name="Neiman D."/>
            <person name="Pearson M."/>
            <person name="Priest M."/>
            <person name="Roberts A."/>
            <person name="Saif S."/>
            <person name="Shea T."/>
            <person name="Sisk P."/>
            <person name="Stolte C."/>
            <person name="Sykes S."/>
            <person name="Wortman J."/>
            <person name="Nusbaum C."/>
            <person name="Birren B."/>
        </authorList>
    </citation>
    <scope>NUCLEOTIDE SEQUENCE [LARGE SCALE GENOMIC DNA]</scope>
    <source>
        <strain evidence="2 3">YIT 11850</strain>
    </source>
</reference>
<sequence>MTQTANPVTFLASPLGEEGHEVAKGWTVVILIMILDVDVTAEGGIIKLIARKGNPLPSARRAVAPLSASEHNPPPTGGHNPRAKGPSTLMCAFCIECASQPKLALSLPIKGPSYCRLTVRRRVRGPS</sequence>
<gene>
    <name evidence="2" type="ORF">HMPREF9453_02148</name>
</gene>
<proteinExistence type="predicted"/>
<protein>
    <submittedName>
        <fullName evidence="2">Uncharacterized protein</fullName>
    </submittedName>
</protein>
<evidence type="ECO:0000313" key="2">
    <source>
        <dbReference type="EMBL" id="EHO61928.1"/>
    </source>
</evidence>
<dbReference type="EMBL" id="ADLT01000095">
    <property type="protein sequence ID" value="EHO61928.1"/>
    <property type="molecule type" value="Genomic_DNA"/>
</dbReference>
<feature type="region of interest" description="Disordered" evidence="1">
    <location>
        <begin position="57"/>
        <end position="83"/>
    </location>
</feature>
<keyword evidence="3" id="KW-1185">Reference proteome</keyword>
<comment type="caution">
    <text evidence="2">The sequence shown here is derived from an EMBL/GenBank/DDBJ whole genome shotgun (WGS) entry which is preliminary data.</text>
</comment>